<evidence type="ECO:0000256" key="1">
    <source>
        <dbReference type="SAM" id="MobiDB-lite"/>
    </source>
</evidence>
<feature type="region of interest" description="Disordered" evidence="1">
    <location>
        <begin position="401"/>
        <end position="433"/>
    </location>
</feature>
<name>A0ABR4FQU3_9EURO</name>
<comment type="caution">
    <text evidence="2">The sequence shown here is derived from an EMBL/GenBank/DDBJ whole genome shotgun (WGS) entry which is preliminary data.</text>
</comment>
<reference evidence="2 3" key="1">
    <citation type="submission" date="2024-07" db="EMBL/GenBank/DDBJ databases">
        <title>Section-level genome sequencing and comparative genomics of Aspergillus sections Usti and Cavernicolus.</title>
        <authorList>
            <consortium name="Lawrence Berkeley National Laboratory"/>
            <person name="Nybo J.L."/>
            <person name="Vesth T.C."/>
            <person name="Theobald S."/>
            <person name="Frisvad J.C."/>
            <person name="Larsen T.O."/>
            <person name="Kjaerboelling I."/>
            <person name="Rothschild-Mancinelli K."/>
            <person name="Lyhne E.K."/>
            <person name="Kogle M.E."/>
            <person name="Barry K."/>
            <person name="Clum A."/>
            <person name="Na H."/>
            <person name="Ledsgaard L."/>
            <person name="Lin J."/>
            <person name="Lipzen A."/>
            <person name="Kuo A."/>
            <person name="Riley R."/>
            <person name="Mondo S."/>
            <person name="Labutti K."/>
            <person name="Haridas S."/>
            <person name="Pangalinan J."/>
            <person name="Salamov A.A."/>
            <person name="Simmons B.A."/>
            <person name="Magnuson J.K."/>
            <person name="Chen J."/>
            <person name="Drula E."/>
            <person name="Henrissat B."/>
            <person name="Wiebenga A."/>
            <person name="Lubbers R.J."/>
            <person name="Gomes A.C."/>
            <person name="Makela M.R."/>
            <person name="Stajich J."/>
            <person name="Grigoriev I.V."/>
            <person name="Mortensen U.H."/>
            <person name="De Vries R.P."/>
            <person name="Baker S.E."/>
            <person name="Andersen M.R."/>
        </authorList>
    </citation>
    <scope>NUCLEOTIDE SEQUENCE [LARGE SCALE GENOMIC DNA]</scope>
    <source>
        <strain evidence="2 3">CBS 209.92</strain>
    </source>
</reference>
<keyword evidence="3" id="KW-1185">Reference proteome</keyword>
<gene>
    <name evidence="2" type="ORF">BJX66DRAFT_342913</name>
</gene>
<protein>
    <submittedName>
        <fullName evidence="2">Uncharacterized protein</fullName>
    </submittedName>
</protein>
<evidence type="ECO:0000313" key="2">
    <source>
        <dbReference type="EMBL" id="KAL2785611.1"/>
    </source>
</evidence>
<proteinExistence type="predicted"/>
<feature type="compositionally biased region" description="Polar residues" evidence="1">
    <location>
        <begin position="418"/>
        <end position="433"/>
    </location>
</feature>
<sequence length="433" mass="47976">MPGLLLVPYNDNMRLGQGYNSFLQEPCADGTVTFDKKERTSNTSINKAAPGSQAISYSSCFVEKLSDIAQLLNISAGKSIKRGEIEISGSALSVDEAGFSSADINVVLSVKVVAETTAISDLASFDQSLSNFRHMDSETFHDLYGDSFISGFVEGGELHGIISVRALDRNQKSTIKSALEGAMNSLTNKKDPTLRTSPIADNVELESALSTAETTISVNWIGGGQIRHEHEHEHDNNEWSLQELFRAADSFPARVRMMPTRTHAILTKYDDIATFLSWAQPRQITIRQYDTAHLYARELLDMYMAYKGHTKLLQDALAAPETFRENEAVDAVDISIQGLVTARKMIRTEMLNIVNVIDQLELKESVRDKHHERAKAIEAKSRVPPPELWAIRLPVNLPSHSASFSFHTEDPNPPRQVKATNSLGTSNSTDDRE</sequence>
<dbReference type="EMBL" id="JBFTWV010000139">
    <property type="protein sequence ID" value="KAL2785611.1"/>
    <property type="molecule type" value="Genomic_DNA"/>
</dbReference>
<dbReference type="Proteomes" id="UP001610563">
    <property type="component" value="Unassembled WGS sequence"/>
</dbReference>
<organism evidence="2 3">
    <name type="scientific">Aspergillus keveii</name>
    <dbReference type="NCBI Taxonomy" id="714993"/>
    <lineage>
        <taxon>Eukaryota</taxon>
        <taxon>Fungi</taxon>
        <taxon>Dikarya</taxon>
        <taxon>Ascomycota</taxon>
        <taxon>Pezizomycotina</taxon>
        <taxon>Eurotiomycetes</taxon>
        <taxon>Eurotiomycetidae</taxon>
        <taxon>Eurotiales</taxon>
        <taxon>Aspergillaceae</taxon>
        <taxon>Aspergillus</taxon>
        <taxon>Aspergillus subgen. Nidulantes</taxon>
    </lineage>
</organism>
<accession>A0ABR4FQU3</accession>
<evidence type="ECO:0000313" key="3">
    <source>
        <dbReference type="Proteomes" id="UP001610563"/>
    </source>
</evidence>